<gene>
    <name evidence="2" type="ORF">RhiirC2_849062</name>
</gene>
<dbReference type="Proteomes" id="UP000233469">
    <property type="component" value="Unassembled WGS sequence"/>
</dbReference>
<feature type="compositionally biased region" description="Basic and acidic residues" evidence="1">
    <location>
        <begin position="88"/>
        <end position="105"/>
    </location>
</feature>
<sequence>MLELSIEGSKIVATNGNSLGNPNMSLKKVDSCTNFLEKYLQDYFPEEDTKLGLCLQENAEDDTSDSSSVSSDDDISTAGNQHWQHMGRGRDRDRDRDRDRGRSHS</sequence>
<proteinExistence type="predicted"/>
<dbReference type="VEuPathDB" id="FungiDB:FUN_017088"/>
<dbReference type="AlphaFoldDB" id="A0A2N1NCF0"/>
<organism evidence="2 3">
    <name type="scientific">Rhizophagus irregularis</name>
    <dbReference type="NCBI Taxonomy" id="588596"/>
    <lineage>
        <taxon>Eukaryota</taxon>
        <taxon>Fungi</taxon>
        <taxon>Fungi incertae sedis</taxon>
        <taxon>Mucoromycota</taxon>
        <taxon>Glomeromycotina</taxon>
        <taxon>Glomeromycetes</taxon>
        <taxon>Glomerales</taxon>
        <taxon>Glomeraceae</taxon>
        <taxon>Rhizophagus</taxon>
    </lineage>
</organism>
<comment type="caution">
    <text evidence="2">The sequence shown here is derived from an EMBL/GenBank/DDBJ whole genome shotgun (WGS) entry which is preliminary data.</text>
</comment>
<evidence type="ECO:0000256" key="1">
    <source>
        <dbReference type="SAM" id="MobiDB-lite"/>
    </source>
</evidence>
<evidence type="ECO:0000313" key="2">
    <source>
        <dbReference type="EMBL" id="PKK71595.1"/>
    </source>
</evidence>
<accession>A0A2N1NCF0</accession>
<name>A0A2N1NCF0_9GLOM</name>
<dbReference type="EMBL" id="LLXL01000506">
    <property type="protein sequence ID" value="PKK71595.1"/>
    <property type="molecule type" value="Genomic_DNA"/>
</dbReference>
<reference evidence="2 3" key="1">
    <citation type="submission" date="2016-04" db="EMBL/GenBank/DDBJ databases">
        <title>Genome analyses suggest a sexual origin of heterokaryosis in a supposedly ancient asexual fungus.</title>
        <authorList>
            <person name="Ropars J."/>
            <person name="Sedzielewska K."/>
            <person name="Noel J."/>
            <person name="Charron P."/>
            <person name="Farinelli L."/>
            <person name="Marton T."/>
            <person name="Kruger M."/>
            <person name="Pelin A."/>
            <person name="Brachmann A."/>
            <person name="Corradi N."/>
        </authorList>
    </citation>
    <scope>NUCLEOTIDE SEQUENCE [LARGE SCALE GENOMIC DNA]</scope>
    <source>
        <strain evidence="2 3">C2</strain>
    </source>
</reference>
<feature type="region of interest" description="Disordered" evidence="1">
    <location>
        <begin position="55"/>
        <end position="105"/>
    </location>
</feature>
<reference evidence="2 3" key="2">
    <citation type="submission" date="2017-10" db="EMBL/GenBank/DDBJ databases">
        <title>Extensive intraspecific genome diversity in a model arbuscular mycorrhizal fungus.</title>
        <authorList>
            <person name="Chen E.C.H."/>
            <person name="Morin E."/>
            <person name="Baudet D."/>
            <person name="Noel J."/>
            <person name="Ndikumana S."/>
            <person name="Charron P."/>
            <person name="St-Onge C."/>
            <person name="Giorgi J."/>
            <person name="Grigoriev I.V."/>
            <person name="Roux C."/>
            <person name="Martin F.M."/>
            <person name="Corradi N."/>
        </authorList>
    </citation>
    <scope>NUCLEOTIDE SEQUENCE [LARGE SCALE GENOMIC DNA]</scope>
    <source>
        <strain evidence="2 3">C2</strain>
    </source>
</reference>
<evidence type="ECO:0000313" key="3">
    <source>
        <dbReference type="Proteomes" id="UP000233469"/>
    </source>
</evidence>
<protein>
    <submittedName>
        <fullName evidence="2">Uncharacterized protein</fullName>
    </submittedName>
</protein>